<reference evidence="6 7" key="1">
    <citation type="submission" date="2015-12" db="EMBL/GenBank/DDBJ databases">
        <title>Genome sequence of Thalassospira lucentensis MCCC 1A02072.</title>
        <authorList>
            <person name="Lu L."/>
            <person name="Lai Q."/>
            <person name="Shao Z."/>
            <person name="Qian P."/>
        </authorList>
    </citation>
    <scope>NUCLEOTIDE SEQUENCE [LARGE SCALE GENOMIC DNA]</scope>
    <source>
        <strain evidence="6 7">MCCC 1A02072</strain>
    </source>
</reference>
<dbReference type="Gene3D" id="3.40.190.290">
    <property type="match status" value="1"/>
</dbReference>
<dbReference type="AlphaFoldDB" id="A0A154L163"/>
<evidence type="ECO:0000259" key="5">
    <source>
        <dbReference type="PROSITE" id="PS50931"/>
    </source>
</evidence>
<comment type="similarity">
    <text evidence="1">Belongs to the LysR transcriptional regulatory family.</text>
</comment>
<gene>
    <name evidence="6" type="ORF">AUP42_05670</name>
</gene>
<dbReference type="FunFam" id="1.10.10.10:FF:000001">
    <property type="entry name" value="LysR family transcriptional regulator"/>
    <property type="match status" value="1"/>
</dbReference>
<dbReference type="InterPro" id="IPR005119">
    <property type="entry name" value="LysR_subst-bd"/>
</dbReference>
<dbReference type="PROSITE" id="PS50931">
    <property type="entry name" value="HTH_LYSR"/>
    <property type="match status" value="1"/>
</dbReference>
<dbReference type="CDD" id="cd08474">
    <property type="entry name" value="PBP2_CrgA_like_5"/>
    <property type="match status" value="1"/>
</dbReference>
<dbReference type="PANTHER" id="PTHR30537">
    <property type="entry name" value="HTH-TYPE TRANSCRIPTIONAL REGULATOR"/>
    <property type="match status" value="1"/>
</dbReference>
<dbReference type="InterPro" id="IPR000847">
    <property type="entry name" value="LysR_HTH_N"/>
</dbReference>
<dbReference type="InterPro" id="IPR036388">
    <property type="entry name" value="WH-like_DNA-bd_sf"/>
</dbReference>
<dbReference type="GO" id="GO:0006351">
    <property type="term" value="P:DNA-templated transcription"/>
    <property type="evidence" value="ECO:0007669"/>
    <property type="project" value="TreeGrafter"/>
</dbReference>
<evidence type="ECO:0000256" key="2">
    <source>
        <dbReference type="ARBA" id="ARBA00023015"/>
    </source>
</evidence>
<name>A0A154L163_9PROT</name>
<accession>A0A154L163</accession>
<dbReference type="GO" id="GO:0043565">
    <property type="term" value="F:sequence-specific DNA binding"/>
    <property type="evidence" value="ECO:0007669"/>
    <property type="project" value="TreeGrafter"/>
</dbReference>
<dbReference type="Proteomes" id="UP000076335">
    <property type="component" value="Unassembled WGS sequence"/>
</dbReference>
<protein>
    <submittedName>
        <fullName evidence="6">LysR family transcriptional regulator</fullName>
    </submittedName>
</protein>
<dbReference type="PANTHER" id="PTHR30537:SF1">
    <property type="entry name" value="HTH-TYPE TRANSCRIPTIONAL REGULATOR PGRR"/>
    <property type="match status" value="1"/>
</dbReference>
<dbReference type="InterPro" id="IPR036390">
    <property type="entry name" value="WH_DNA-bd_sf"/>
</dbReference>
<dbReference type="Gene3D" id="1.10.10.10">
    <property type="entry name" value="Winged helix-like DNA-binding domain superfamily/Winged helix DNA-binding domain"/>
    <property type="match status" value="1"/>
</dbReference>
<dbReference type="PRINTS" id="PR00039">
    <property type="entry name" value="HTHLYSR"/>
</dbReference>
<dbReference type="GO" id="GO:0003700">
    <property type="term" value="F:DNA-binding transcription factor activity"/>
    <property type="evidence" value="ECO:0007669"/>
    <property type="project" value="InterPro"/>
</dbReference>
<dbReference type="SUPFAM" id="SSF46785">
    <property type="entry name" value="Winged helix' DNA-binding domain"/>
    <property type="match status" value="1"/>
</dbReference>
<dbReference type="Pfam" id="PF03466">
    <property type="entry name" value="LysR_substrate"/>
    <property type="match status" value="1"/>
</dbReference>
<dbReference type="InterPro" id="IPR058163">
    <property type="entry name" value="LysR-type_TF_proteobact-type"/>
</dbReference>
<keyword evidence="2" id="KW-0805">Transcription regulation</keyword>
<organism evidence="6 7">
    <name type="scientific">Thalassospira lucentensis</name>
    <dbReference type="NCBI Taxonomy" id="168935"/>
    <lineage>
        <taxon>Bacteria</taxon>
        <taxon>Pseudomonadati</taxon>
        <taxon>Pseudomonadota</taxon>
        <taxon>Alphaproteobacteria</taxon>
        <taxon>Rhodospirillales</taxon>
        <taxon>Thalassospiraceae</taxon>
        <taxon>Thalassospira</taxon>
    </lineage>
</organism>
<sequence length="299" mass="33043">MYRASLLELHGVTAVAAHRNFRVAAQELGISPSALSHAISMLETRIGVRLFNRTTRSVALTDAGTAFLDRITPALQDISAAMETANLYRDKPIGTLRINTSEDAATLTLMPIINDFLARYPDVKIDIVTEGRLIDIVADGFDAGIRLLENVPQDMIAIPVGPEQRFVVVGTPDYFKSHPAPRTPTDLASHACARLRLPGGSIYRWEFERRGEQMRIDVNGPLTIGSSKLITEAVLAGKMLGYVIEHSVAEHLKTGHLVTCLEDWTPPFPGLHLYYPGHRHVPAALRAFIDLLKEHRRMA</sequence>
<evidence type="ECO:0000256" key="3">
    <source>
        <dbReference type="ARBA" id="ARBA00023125"/>
    </source>
</evidence>
<keyword evidence="3" id="KW-0238">DNA-binding</keyword>
<evidence type="ECO:0000256" key="4">
    <source>
        <dbReference type="ARBA" id="ARBA00023163"/>
    </source>
</evidence>
<dbReference type="Pfam" id="PF00126">
    <property type="entry name" value="HTH_1"/>
    <property type="match status" value="1"/>
</dbReference>
<evidence type="ECO:0000313" key="6">
    <source>
        <dbReference type="EMBL" id="KZB61736.1"/>
    </source>
</evidence>
<evidence type="ECO:0000256" key="1">
    <source>
        <dbReference type="ARBA" id="ARBA00009437"/>
    </source>
</evidence>
<dbReference type="OrthoDB" id="9812435at2"/>
<dbReference type="RefSeq" id="WP_062953045.1">
    <property type="nucleotide sequence ID" value="NZ_LPVY01000022.1"/>
</dbReference>
<keyword evidence="4" id="KW-0804">Transcription</keyword>
<evidence type="ECO:0000313" key="7">
    <source>
        <dbReference type="Proteomes" id="UP000076335"/>
    </source>
</evidence>
<dbReference type="EMBL" id="LPVY01000022">
    <property type="protein sequence ID" value="KZB61736.1"/>
    <property type="molecule type" value="Genomic_DNA"/>
</dbReference>
<comment type="caution">
    <text evidence="6">The sequence shown here is derived from an EMBL/GenBank/DDBJ whole genome shotgun (WGS) entry which is preliminary data.</text>
</comment>
<dbReference type="SUPFAM" id="SSF53850">
    <property type="entry name" value="Periplasmic binding protein-like II"/>
    <property type="match status" value="1"/>
</dbReference>
<proteinExistence type="inferred from homology"/>
<feature type="domain" description="HTH lysR-type" evidence="5">
    <location>
        <begin position="14"/>
        <end position="61"/>
    </location>
</feature>